<dbReference type="EMBL" id="LWMU01000070">
    <property type="protein sequence ID" value="KZX12392.1"/>
    <property type="molecule type" value="Genomic_DNA"/>
</dbReference>
<reference evidence="2" key="1">
    <citation type="journal article" date="2016" name="Genome Announc.">
        <title>Draft Genome Sequences of Methanobrevibacter curvatus DSM11111, Methanobrevibacter cuticularis DSM11139, Methanobrevibacter filiformis DSM11501, and Methanobrevibacter oralis DSM7256.</title>
        <authorList>
            <person name="Poehlein A."/>
            <person name="Seedorf H."/>
        </authorList>
    </citation>
    <scope>NUCLEOTIDE SEQUENCE [LARGE SCALE GENOMIC DNA]</scope>
    <source>
        <strain evidence="2">DSM 7256 / JCM 30027 / ZR</strain>
    </source>
</reference>
<dbReference type="AlphaFoldDB" id="A0A166ARS9"/>
<dbReference type="STRING" id="66851.MBORA_11460"/>
<dbReference type="Pfam" id="PF19024">
    <property type="entry name" value="DUF5750"/>
    <property type="match status" value="1"/>
</dbReference>
<proteinExistence type="predicted"/>
<dbReference type="OrthoDB" id="75275at2157"/>
<dbReference type="RefSeq" id="WP_042694130.1">
    <property type="nucleotide sequence ID" value="NZ_CABMAB010000034.1"/>
</dbReference>
<accession>A0A166ARS9</accession>
<name>A0A166ARS9_METOA</name>
<keyword evidence="2" id="KW-1185">Reference proteome</keyword>
<evidence type="ECO:0000313" key="2">
    <source>
        <dbReference type="Proteomes" id="UP000077428"/>
    </source>
</evidence>
<sequence>MLVKIIDYGDFEDKNFIVYRIMGLSSNHINYLCNNLDEKIEVKGDVLEITMYFTKELYPFQSEVAQFRLDDFIAREEIEMNVFLSSFLEDSF</sequence>
<comment type="caution">
    <text evidence="1">The sequence shown here is derived from an EMBL/GenBank/DDBJ whole genome shotgun (WGS) entry which is preliminary data.</text>
</comment>
<gene>
    <name evidence="1" type="ORF">MBORA_11460</name>
</gene>
<protein>
    <submittedName>
        <fullName evidence="1">Uncharacterized protein</fullName>
    </submittedName>
</protein>
<evidence type="ECO:0000313" key="1">
    <source>
        <dbReference type="EMBL" id="KZX12392.1"/>
    </source>
</evidence>
<organism evidence="1 2">
    <name type="scientific">Methanobrevibacter oralis</name>
    <dbReference type="NCBI Taxonomy" id="66851"/>
    <lineage>
        <taxon>Archaea</taxon>
        <taxon>Methanobacteriati</taxon>
        <taxon>Methanobacteriota</taxon>
        <taxon>Methanomada group</taxon>
        <taxon>Methanobacteria</taxon>
        <taxon>Methanobacteriales</taxon>
        <taxon>Methanobacteriaceae</taxon>
        <taxon>Methanobrevibacter</taxon>
    </lineage>
</organism>
<dbReference type="Gene3D" id="3.30.780.30">
    <property type="match status" value="1"/>
</dbReference>
<dbReference type="InterPro" id="IPR043962">
    <property type="entry name" value="DUF5750"/>
</dbReference>
<dbReference type="PATRIC" id="fig|66851.6.peg.1248"/>
<dbReference type="Proteomes" id="UP000077428">
    <property type="component" value="Unassembled WGS sequence"/>
</dbReference>